<evidence type="ECO:0000256" key="2">
    <source>
        <dbReference type="SAM" id="MobiDB-lite"/>
    </source>
</evidence>
<dbReference type="SUPFAM" id="SSF63829">
    <property type="entry name" value="Calcium-dependent phosphotriesterase"/>
    <property type="match status" value="1"/>
</dbReference>
<feature type="region of interest" description="Disordered" evidence="2">
    <location>
        <begin position="84"/>
        <end position="135"/>
    </location>
</feature>
<dbReference type="InterPro" id="IPR005511">
    <property type="entry name" value="SMP-30"/>
</dbReference>
<dbReference type="EMBL" id="BOMN01000018">
    <property type="protein sequence ID" value="GIE18379.1"/>
    <property type="molecule type" value="Genomic_DNA"/>
</dbReference>
<evidence type="ECO:0000256" key="1">
    <source>
        <dbReference type="ARBA" id="ARBA00008853"/>
    </source>
</evidence>
<dbReference type="Proteomes" id="UP000603200">
    <property type="component" value="Unassembled WGS sequence"/>
</dbReference>
<evidence type="ECO:0000313" key="5">
    <source>
        <dbReference type="Proteomes" id="UP000603200"/>
    </source>
</evidence>
<gene>
    <name evidence="4" type="ORF">Ahu01nite_014810</name>
</gene>
<protein>
    <recommendedName>
        <fullName evidence="3">SMP-30/Gluconolactonase/LRE-like region domain-containing protein</fullName>
    </recommendedName>
</protein>
<dbReference type="PANTHER" id="PTHR10907:SF47">
    <property type="entry name" value="REGUCALCIN"/>
    <property type="match status" value="1"/>
</dbReference>
<dbReference type="RefSeq" id="WP_203835650.1">
    <property type="nucleotide sequence ID" value="NZ_BOMN01000018.1"/>
</dbReference>
<keyword evidence="5" id="KW-1185">Reference proteome</keyword>
<dbReference type="PRINTS" id="PR01790">
    <property type="entry name" value="SMP30FAMILY"/>
</dbReference>
<organism evidence="4 5">
    <name type="scientific">Winogradskya humida</name>
    <dbReference type="NCBI Taxonomy" id="113566"/>
    <lineage>
        <taxon>Bacteria</taxon>
        <taxon>Bacillati</taxon>
        <taxon>Actinomycetota</taxon>
        <taxon>Actinomycetes</taxon>
        <taxon>Micromonosporales</taxon>
        <taxon>Micromonosporaceae</taxon>
        <taxon>Winogradskya</taxon>
    </lineage>
</organism>
<evidence type="ECO:0000313" key="4">
    <source>
        <dbReference type="EMBL" id="GIE18379.1"/>
    </source>
</evidence>
<evidence type="ECO:0000259" key="3">
    <source>
        <dbReference type="Pfam" id="PF08450"/>
    </source>
</evidence>
<dbReference type="Pfam" id="PF08450">
    <property type="entry name" value="SGL"/>
    <property type="match status" value="2"/>
</dbReference>
<comment type="caution">
    <text evidence="4">The sequence shown here is derived from an EMBL/GenBank/DDBJ whole genome shotgun (WGS) entry which is preliminary data.</text>
</comment>
<accession>A0ABQ3ZIG1</accession>
<reference evidence="4 5" key="1">
    <citation type="submission" date="2021-01" db="EMBL/GenBank/DDBJ databases">
        <title>Whole genome shotgun sequence of Actinoplanes humidus NBRC 14915.</title>
        <authorList>
            <person name="Komaki H."/>
            <person name="Tamura T."/>
        </authorList>
    </citation>
    <scope>NUCLEOTIDE SEQUENCE [LARGE SCALE GENOMIC DNA]</scope>
    <source>
        <strain evidence="4 5">NBRC 14915</strain>
    </source>
</reference>
<dbReference type="PANTHER" id="PTHR10907">
    <property type="entry name" value="REGUCALCIN"/>
    <property type="match status" value="1"/>
</dbReference>
<feature type="compositionally biased region" description="Pro residues" evidence="2">
    <location>
        <begin position="96"/>
        <end position="134"/>
    </location>
</feature>
<feature type="domain" description="SMP-30/Gluconolactonase/LRE-like region" evidence="3">
    <location>
        <begin position="16"/>
        <end position="88"/>
    </location>
</feature>
<proteinExistence type="inferred from homology"/>
<feature type="domain" description="SMP-30/Gluconolactonase/LRE-like region" evidence="3">
    <location>
        <begin position="138"/>
        <end position="292"/>
    </location>
</feature>
<dbReference type="InterPro" id="IPR013658">
    <property type="entry name" value="SGL"/>
</dbReference>
<dbReference type="Gene3D" id="2.120.10.30">
    <property type="entry name" value="TolB, C-terminal domain"/>
    <property type="match status" value="2"/>
</dbReference>
<dbReference type="InterPro" id="IPR011042">
    <property type="entry name" value="6-blade_b-propeller_TolB-like"/>
</dbReference>
<name>A0ABQ3ZIG1_9ACTN</name>
<comment type="similarity">
    <text evidence="1">Belongs to the SMP-30/CGR1 family.</text>
</comment>
<sequence length="334" mass="36322">MTGRVARVATREAYILGEGPVWDSRRGRLLWVDIVGRAVLAGVFDGDRLIVEDRIAWETMVGAVTVAADGSLLVAAETGLVLLHPDGTRRTGPTIIPAPEPPRSPAPEPPRSPAPEPPRSPAPEPPRSPAPEPPRVVAKRRLNDGKTDPEGRFLVGTLAFAGDSQREVLVRLENDGAITTIDDDLTLSNGLAWSTDGSRLFSVDTLRRTVSVRDYATLGPRGTFITLDEGYPDGIAMDADDHLWMAVWGAGEVRRYDPAGTCVERIAVPAPHTSSVAFADDDLRRLVITTATDDLTDEQRQQFPDSGRIFTVRVDVPGHLVPAWHQPQEFRPCT</sequence>